<feature type="compositionally biased region" description="Low complexity" evidence="1">
    <location>
        <begin position="80"/>
        <end position="96"/>
    </location>
</feature>
<gene>
    <name evidence="2" type="ORF">CcaverHIS019_0203950</name>
</gene>
<protein>
    <submittedName>
        <fullName evidence="2">Uncharacterized protein</fullName>
    </submittedName>
</protein>
<accession>A0AA48L2I9</accession>
<feature type="region of interest" description="Disordered" evidence="1">
    <location>
        <begin position="199"/>
        <end position="247"/>
    </location>
</feature>
<organism evidence="2 3">
    <name type="scientific">Cutaneotrichosporon cavernicola</name>
    <dbReference type="NCBI Taxonomy" id="279322"/>
    <lineage>
        <taxon>Eukaryota</taxon>
        <taxon>Fungi</taxon>
        <taxon>Dikarya</taxon>
        <taxon>Basidiomycota</taxon>
        <taxon>Agaricomycotina</taxon>
        <taxon>Tremellomycetes</taxon>
        <taxon>Trichosporonales</taxon>
        <taxon>Trichosporonaceae</taxon>
        <taxon>Cutaneotrichosporon</taxon>
    </lineage>
</organism>
<dbReference type="EMBL" id="AP028213">
    <property type="protein sequence ID" value="BEI89033.1"/>
    <property type="molecule type" value="Genomic_DNA"/>
</dbReference>
<evidence type="ECO:0000313" key="3">
    <source>
        <dbReference type="Proteomes" id="UP001233271"/>
    </source>
</evidence>
<evidence type="ECO:0000313" key="2">
    <source>
        <dbReference type="EMBL" id="BEI89033.1"/>
    </source>
</evidence>
<dbReference type="GO" id="GO:0005829">
    <property type="term" value="C:cytosol"/>
    <property type="evidence" value="ECO:0007669"/>
    <property type="project" value="TreeGrafter"/>
</dbReference>
<dbReference type="PANTHER" id="PTHR31859">
    <property type="entry name" value="TETRATRICOPEPTIDE REPEAT PROTEIN 39 FAMILY MEMBER"/>
    <property type="match status" value="1"/>
</dbReference>
<feature type="compositionally biased region" description="Acidic residues" evidence="1">
    <location>
        <begin position="220"/>
        <end position="231"/>
    </location>
</feature>
<feature type="compositionally biased region" description="Polar residues" evidence="1">
    <location>
        <begin position="113"/>
        <end position="127"/>
    </location>
</feature>
<dbReference type="KEGG" id="ccac:CcaHIS019_0203950"/>
<reference evidence="2" key="1">
    <citation type="journal article" date="2023" name="BMC Genomics">
        <title>Chromosome-level genome assemblies of Cutaneotrichosporon spp. (Trichosporonales, Basidiomycota) reveal imbalanced evolution between nucleotide sequences and chromosome synteny.</title>
        <authorList>
            <person name="Kobayashi Y."/>
            <person name="Kayamori A."/>
            <person name="Aoki K."/>
            <person name="Shiwa Y."/>
            <person name="Matsutani M."/>
            <person name="Fujita N."/>
            <person name="Sugita T."/>
            <person name="Iwasaki W."/>
            <person name="Tanaka N."/>
            <person name="Takashima M."/>
        </authorList>
    </citation>
    <scope>NUCLEOTIDE SEQUENCE</scope>
    <source>
        <strain evidence="2">HIS019</strain>
    </source>
</reference>
<dbReference type="Proteomes" id="UP001233271">
    <property type="component" value="Chromosome 2"/>
</dbReference>
<dbReference type="AlphaFoldDB" id="A0AA48L2I9"/>
<dbReference type="PANTHER" id="PTHR31859:SF1">
    <property type="entry name" value="TETRATRICOPEPTIDE REPEAT PROTEIN 39C"/>
    <property type="match status" value="1"/>
</dbReference>
<feature type="compositionally biased region" description="Acidic residues" evidence="1">
    <location>
        <begin position="201"/>
        <end position="210"/>
    </location>
</feature>
<sequence length="913" mass="97928">MRKFSLSRKSSANDVRGLSGKDRPPSSWPTSSSPAPSASGASTPPALDGSARTRKPSIAAKSKRRLSAIFNASPQRDRGTSASPAPEAPPSTSGTSVAPSVQSVKEGSPPPSLISTPAESTTLATESGTERNADSNGSTEVTAGVAVLNVNGTHPLSQSIVPTTPERLVVPVVAPAVSTPGVSGASTPTRIQSLYSQWGLDDSESDDDEAGYATPSEGLSDLEEEPEEEDDVKTPAGSELPNGHGAAVASTTAMSVEAPAGTAASIGGAAPIDPASDSGPKVTRSAAGAAKVVNREYKRGNPSDIDQAAALAPDLDICREVLRLFLTSKMKESEDMLVAADPENKHMYLQSGHSVIQALKGLMTFGSDDLISALEIAKATTLTATALRRPTEGVFSKLRPGASLQRIRHMSPLERHAELVYAETLLVKAIIAIVGGGDWMGLIREAFNMRTAHGIYRSLQIFLEVSDKDGFDEDVDMDFRSGVLLGTGTSSLMLSLLPAKVLKVAEVFGYAGDRTIALKTLMSAGGWSDGSDVPAYNEDNEGVRRPICDMILLTFHLVISVLIPVSGVDIPAARKILAYNMRRYPDGIFFLYFQARLHTNECEPELANASLQKALDLDLEYVQLQHMCLWDYGCNYFQMADWNGARQCFDILRRESNWSRAVYTYATAVNIIELVAAGAKVPEATEAEAVALIESLPKLSKKIAGKSLPIEKLVNRKGRKYVAQGNMLFLPAMELARMLVSKWLPHLNAEIARLEASTPEEWGNGQQYWDDYALGHFLRGCVQFTAAYQPPEATASALAPQAGDPGTAALDSGAEADFQAVVDVAPKIRLDHHILFHNHYEFGRLYSRRGDAPNAQFHFDVVMHNKLPAGNSHIGKGKYSLEGALQIKTHAAMSALHEDQTKQRGGFAPKEQE</sequence>
<dbReference type="GO" id="GO:0005741">
    <property type="term" value="C:mitochondrial outer membrane"/>
    <property type="evidence" value="ECO:0007669"/>
    <property type="project" value="TreeGrafter"/>
</dbReference>
<dbReference type="RefSeq" id="XP_060454299.1">
    <property type="nucleotide sequence ID" value="XM_060597402.1"/>
</dbReference>
<keyword evidence="3" id="KW-1185">Reference proteome</keyword>
<dbReference type="Pfam" id="PF10300">
    <property type="entry name" value="Iml2-TPR_39"/>
    <property type="match status" value="1"/>
</dbReference>
<dbReference type="GeneID" id="85492904"/>
<proteinExistence type="predicted"/>
<evidence type="ECO:0000256" key="1">
    <source>
        <dbReference type="SAM" id="MobiDB-lite"/>
    </source>
</evidence>
<feature type="compositionally biased region" description="Low complexity" evidence="1">
    <location>
        <begin position="28"/>
        <end position="46"/>
    </location>
</feature>
<name>A0AA48L2I9_9TREE</name>
<dbReference type="GO" id="GO:0005634">
    <property type="term" value="C:nucleus"/>
    <property type="evidence" value="ECO:0007669"/>
    <property type="project" value="TreeGrafter"/>
</dbReference>
<feature type="region of interest" description="Disordered" evidence="1">
    <location>
        <begin position="1"/>
        <end position="140"/>
    </location>
</feature>
<dbReference type="InterPro" id="IPR019412">
    <property type="entry name" value="IML2/TPR_39"/>
</dbReference>